<dbReference type="InterPro" id="IPR036259">
    <property type="entry name" value="MFS_trans_sf"/>
</dbReference>
<dbReference type="AlphaFoldDB" id="W4KR53"/>
<feature type="transmembrane region" description="Helical" evidence="5">
    <location>
        <begin position="389"/>
        <end position="406"/>
    </location>
</feature>
<dbReference type="RefSeq" id="XP_009540363.1">
    <property type="nucleotide sequence ID" value="XM_009542068.1"/>
</dbReference>
<dbReference type="OrthoDB" id="2351791at2759"/>
<evidence type="ECO:0000256" key="2">
    <source>
        <dbReference type="ARBA" id="ARBA00022692"/>
    </source>
</evidence>
<dbReference type="KEGG" id="hir:HETIRDRAFT_42421"/>
<dbReference type="InterPro" id="IPR020846">
    <property type="entry name" value="MFS_dom"/>
</dbReference>
<dbReference type="InterPro" id="IPR005829">
    <property type="entry name" value="Sugar_transporter_CS"/>
</dbReference>
<sequence>SAAMALFLATTDSTIVSTSLPTIANEFEASQTEYTWVSVAYMLTQTVCQPFYGSISDLVGRKNVLYVSISIFALGSLLCGAAQSITWLILARGLAGVGGGGIVSSVWVITSEIVEVHKRATWSQALSITWSCSAIAGPLLGGVFSSAFSTLVLASIYLPYRHLIVIGQGNSSLGWRWAFYLNLPVCLVATIVLVLSLYGAGPKRPKGASWKVFLQRFDFIGLALFISGSCCIIVGFSFASSNSWTAPSTVVLIIVGALLLACAGWYELNTSRDALFPPTAFKNITIVIILIVNFLHNFAFNAGTFYLALYYQAVNNSTPLTAGLMLLPYSLGSSLASFPAAWFIHYRQQRTNNTSGQKLVICIGLAISCLGFGLLHLLEDNTPRNMQSLLPIIAGFGLGLLFHAPYQIFTNALKPHELATGTSAFFLVRFTGATVGLAIAGAVFQNELSHTLPPSFEAQGFESFDMDSLYSISSPMELSQALHAVALSVQSIWTLCSPCLGFALMVCSCVVIEHVAACAYLMSSLDLSFSAAIIGREPRCTTASRYTVCRSDTCQNI</sequence>
<protein>
    <submittedName>
        <fullName evidence="7">Major facilitator superfamily</fullName>
    </submittedName>
</protein>
<feature type="transmembrane region" description="Helical" evidence="5">
    <location>
        <begin position="418"/>
        <end position="444"/>
    </location>
</feature>
<evidence type="ECO:0000256" key="4">
    <source>
        <dbReference type="ARBA" id="ARBA00023136"/>
    </source>
</evidence>
<gene>
    <name evidence="7" type="ORF">HETIRDRAFT_42421</name>
</gene>
<keyword evidence="4 5" id="KW-0472">Membrane</keyword>
<feature type="transmembrane region" description="Helical" evidence="5">
    <location>
        <begin position="280"/>
        <end position="300"/>
    </location>
</feature>
<feature type="transmembrane region" description="Helical" evidence="5">
    <location>
        <begin position="320"/>
        <end position="344"/>
    </location>
</feature>
<feature type="non-terminal residue" evidence="7">
    <location>
        <position position="1"/>
    </location>
</feature>
<evidence type="ECO:0000259" key="6">
    <source>
        <dbReference type="PROSITE" id="PS50850"/>
    </source>
</evidence>
<keyword evidence="8" id="KW-1185">Reference proteome</keyword>
<accession>W4KR53</accession>
<dbReference type="InParanoid" id="W4KR53"/>
<name>W4KR53_HETIT</name>
<dbReference type="GO" id="GO:0022857">
    <property type="term" value="F:transmembrane transporter activity"/>
    <property type="evidence" value="ECO:0007669"/>
    <property type="project" value="InterPro"/>
</dbReference>
<feature type="transmembrane region" description="Helical" evidence="5">
    <location>
        <begin position="89"/>
        <end position="109"/>
    </location>
</feature>
<evidence type="ECO:0000313" key="8">
    <source>
        <dbReference type="Proteomes" id="UP000030671"/>
    </source>
</evidence>
<evidence type="ECO:0000256" key="1">
    <source>
        <dbReference type="ARBA" id="ARBA00004141"/>
    </source>
</evidence>
<dbReference type="eggNOG" id="KOG0254">
    <property type="taxonomic scope" value="Eukaryota"/>
</dbReference>
<feature type="transmembrane region" description="Helical" evidence="5">
    <location>
        <begin position="500"/>
        <end position="522"/>
    </location>
</feature>
<organism evidence="7 8">
    <name type="scientific">Heterobasidion irregulare (strain TC 32-1)</name>
    <dbReference type="NCBI Taxonomy" id="747525"/>
    <lineage>
        <taxon>Eukaryota</taxon>
        <taxon>Fungi</taxon>
        <taxon>Dikarya</taxon>
        <taxon>Basidiomycota</taxon>
        <taxon>Agaricomycotina</taxon>
        <taxon>Agaricomycetes</taxon>
        <taxon>Russulales</taxon>
        <taxon>Bondarzewiaceae</taxon>
        <taxon>Heterobasidion</taxon>
        <taxon>Heterobasidion annosum species complex</taxon>
    </lineage>
</organism>
<reference evidence="7 8" key="1">
    <citation type="journal article" date="2012" name="New Phytol.">
        <title>Insight into trade-off between wood decay and parasitism from the genome of a fungal forest pathogen.</title>
        <authorList>
            <person name="Olson A."/>
            <person name="Aerts A."/>
            <person name="Asiegbu F."/>
            <person name="Belbahri L."/>
            <person name="Bouzid O."/>
            <person name="Broberg A."/>
            <person name="Canback B."/>
            <person name="Coutinho P.M."/>
            <person name="Cullen D."/>
            <person name="Dalman K."/>
            <person name="Deflorio G."/>
            <person name="van Diepen L.T."/>
            <person name="Dunand C."/>
            <person name="Duplessis S."/>
            <person name="Durling M."/>
            <person name="Gonthier P."/>
            <person name="Grimwood J."/>
            <person name="Fossdal C.G."/>
            <person name="Hansson D."/>
            <person name="Henrissat B."/>
            <person name="Hietala A."/>
            <person name="Himmelstrand K."/>
            <person name="Hoffmeister D."/>
            <person name="Hogberg N."/>
            <person name="James T.Y."/>
            <person name="Karlsson M."/>
            <person name="Kohler A."/>
            <person name="Kues U."/>
            <person name="Lee Y.H."/>
            <person name="Lin Y.C."/>
            <person name="Lind M."/>
            <person name="Lindquist E."/>
            <person name="Lombard V."/>
            <person name="Lucas S."/>
            <person name="Lunden K."/>
            <person name="Morin E."/>
            <person name="Murat C."/>
            <person name="Park J."/>
            <person name="Raffaello T."/>
            <person name="Rouze P."/>
            <person name="Salamov A."/>
            <person name="Schmutz J."/>
            <person name="Solheim H."/>
            <person name="Stahlberg J."/>
            <person name="Velez H."/>
            <person name="de Vries R.P."/>
            <person name="Wiebenga A."/>
            <person name="Woodward S."/>
            <person name="Yakovlev I."/>
            <person name="Garbelotto M."/>
            <person name="Martin F."/>
            <person name="Grigoriev I.V."/>
            <person name="Stenlid J."/>
        </authorList>
    </citation>
    <scope>NUCLEOTIDE SEQUENCE [LARGE SCALE GENOMIC DNA]</scope>
    <source>
        <strain evidence="7 8">TC 32-1</strain>
    </source>
</reference>
<feature type="transmembrane region" description="Helical" evidence="5">
    <location>
        <begin position="244"/>
        <end position="268"/>
    </location>
</feature>
<dbReference type="PANTHER" id="PTHR23501">
    <property type="entry name" value="MAJOR FACILITATOR SUPERFAMILY"/>
    <property type="match status" value="1"/>
</dbReference>
<feature type="domain" description="Major facilitator superfamily (MFS) profile" evidence="6">
    <location>
        <begin position="1"/>
        <end position="492"/>
    </location>
</feature>
<dbReference type="InterPro" id="IPR011701">
    <property type="entry name" value="MFS"/>
</dbReference>
<feature type="transmembrane region" description="Helical" evidence="5">
    <location>
        <begin position="177"/>
        <end position="198"/>
    </location>
</feature>
<dbReference type="Pfam" id="PF07690">
    <property type="entry name" value="MFS_1"/>
    <property type="match status" value="1"/>
</dbReference>
<evidence type="ECO:0000256" key="3">
    <source>
        <dbReference type="ARBA" id="ARBA00022989"/>
    </source>
</evidence>
<dbReference type="PROSITE" id="PS50850">
    <property type="entry name" value="MFS"/>
    <property type="match status" value="1"/>
</dbReference>
<dbReference type="GO" id="GO:0005886">
    <property type="term" value="C:plasma membrane"/>
    <property type="evidence" value="ECO:0007669"/>
    <property type="project" value="TreeGrafter"/>
</dbReference>
<dbReference type="GeneID" id="20673953"/>
<dbReference type="EMBL" id="KI925454">
    <property type="protein sequence ID" value="ETW87556.1"/>
    <property type="molecule type" value="Genomic_DNA"/>
</dbReference>
<proteinExistence type="predicted"/>
<dbReference type="Gene3D" id="1.20.1720.10">
    <property type="entry name" value="Multidrug resistance protein D"/>
    <property type="match status" value="1"/>
</dbReference>
<dbReference type="Proteomes" id="UP000030671">
    <property type="component" value="Unassembled WGS sequence"/>
</dbReference>
<feature type="transmembrane region" description="Helical" evidence="5">
    <location>
        <begin position="130"/>
        <end position="157"/>
    </location>
</feature>
<evidence type="ECO:0000313" key="7">
    <source>
        <dbReference type="EMBL" id="ETW87556.1"/>
    </source>
</evidence>
<feature type="transmembrane region" description="Helical" evidence="5">
    <location>
        <begin position="64"/>
        <end position="83"/>
    </location>
</feature>
<dbReference type="PANTHER" id="PTHR23501:SF102">
    <property type="entry name" value="DRUG TRANSPORTER, PUTATIVE (AFU_ORTHOLOGUE AFUA_3G08530)-RELATED"/>
    <property type="match status" value="1"/>
</dbReference>
<dbReference type="PROSITE" id="PS00217">
    <property type="entry name" value="SUGAR_TRANSPORT_2"/>
    <property type="match status" value="1"/>
</dbReference>
<keyword evidence="2 5" id="KW-0812">Transmembrane</keyword>
<dbReference type="HOGENOM" id="CLU_000960_22_0_1"/>
<dbReference type="SUPFAM" id="SSF103473">
    <property type="entry name" value="MFS general substrate transporter"/>
    <property type="match status" value="1"/>
</dbReference>
<dbReference type="Gene3D" id="1.20.1250.20">
    <property type="entry name" value="MFS general substrate transporter like domains"/>
    <property type="match status" value="1"/>
</dbReference>
<evidence type="ECO:0000256" key="5">
    <source>
        <dbReference type="SAM" id="Phobius"/>
    </source>
</evidence>
<feature type="transmembrane region" description="Helical" evidence="5">
    <location>
        <begin position="356"/>
        <end position="377"/>
    </location>
</feature>
<feature type="transmembrane region" description="Helical" evidence="5">
    <location>
        <begin position="219"/>
        <end position="238"/>
    </location>
</feature>
<keyword evidence="3 5" id="KW-1133">Transmembrane helix</keyword>
<comment type="subcellular location">
    <subcellularLocation>
        <location evidence="1">Membrane</location>
        <topology evidence="1">Multi-pass membrane protein</topology>
    </subcellularLocation>
</comment>